<accession>A0AAU0UPY0</accession>
<dbReference type="EMBL" id="CP121694">
    <property type="protein sequence ID" value="WRO22274.1"/>
    <property type="molecule type" value="Genomic_DNA"/>
</dbReference>
<keyword evidence="1" id="KW-1133">Transmembrane helix</keyword>
<evidence type="ECO:0000313" key="2">
    <source>
        <dbReference type="EMBL" id="WRO22274.1"/>
    </source>
</evidence>
<gene>
    <name evidence="2" type="ORF">MFMK1_002099</name>
</gene>
<dbReference type="AlphaFoldDB" id="A0AAU0UPY0"/>
<reference evidence="2 3" key="1">
    <citation type="submission" date="2023-04" db="EMBL/GenBank/DDBJ databases">
        <authorList>
            <person name="Hsu D."/>
        </authorList>
    </citation>
    <scope>NUCLEOTIDE SEQUENCE [LARGE SCALE GENOMIC DNA]</scope>
    <source>
        <strain evidence="2 3">MK1</strain>
    </source>
</reference>
<feature type="transmembrane region" description="Helical" evidence="1">
    <location>
        <begin position="12"/>
        <end position="33"/>
    </location>
</feature>
<feature type="transmembrane region" description="Helical" evidence="1">
    <location>
        <begin position="45"/>
        <end position="68"/>
    </location>
</feature>
<protein>
    <submittedName>
        <fullName evidence="2">Uncharacterized protein</fullName>
    </submittedName>
</protein>
<dbReference type="Proteomes" id="UP001329915">
    <property type="component" value="Chromosome"/>
</dbReference>
<sequence length="98" mass="10631">MTAYKKEVYLTIALTILFLASGHIGLFFAIFAPNGVEGTFLGFPIHYIVPVIVGWFGVLFLTVVAGYIGNYLDEEIAKESDAQEKANVNDGSKPISMG</sequence>
<keyword evidence="1" id="KW-0472">Membrane</keyword>
<organism evidence="2 3">
    <name type="scientific">Metallumcola ferriviriculae</name>
    <dbReference type="NCBI Taxonomy" id="3039180"/>
    <lineage>
        <taxon>Bacteria</taxon>
        <taxon>Bacillati</taxon>
        <taxon>Bacillota</taxon>
        <taxon>Clostridia</taxon>
        <taxon>Neomoorellales</taxon>
        <taxon>Desulfitibacteraceae</taxon>
        <taxon>Metallumcola</taxon>
    </lineage>
</organism>
<keyword evidence="1" id="KW-0812">Transmembrane</keyword>
<keyword evidence="3" id="KW-1185">Reference proteome</keyword>
<dbReference type="KEGG" id="dbc:MFMK1_002099"/>
<dbReference type="RefSeq" id="WP_366921688.1">
    <property type="nucleotide sequence ID" value="NZ_CP121694.1"/>
</dbReference>
<name>A0AAU0UPY0_9FIRM</name>
<proteinExistence type="predicted"/>
<evidence type="ECO:0000313" key="3">
    <source>
        <dbReference type="Proteomes" id="UP001329915"/>
    </source>
</evidence>
<evidence type="ECO:0000256" key="1">
    <source>
        <dbReference type="SAM" id="Phobius"/>
    </source>
</evidence>